<evidence type="ECO:0000313" key="2">
    <source>
        <dbReference type="Proteomes" id="UP000793456"/>
    </source>
</evidence>
<organism evidence="1 2">
    <name type="scientific">Larimichthys crocea</name>
    <name type="common">Large yellow croaker</name>
    <name type="synonym">Pseudosciaena crocea</name>
    <dbReference type="NCBI Taxonomy" id="215358"/>
    <lineage>
        <taxon>Eukaryota</taxon>
        <taxon>Metazoa</taxon>
        <taxon>Chordata</taxon>
        <taxon>Craniata</taxon>
        <taxon>Vertebrata</taxon>
        <taxon>Euteleostomi</taxon>
        <taxon>Actinopterygii</taxon>
        <taxon>Neopterygii</taxon>
        <taxon>Teleostei</taxon>
        <taxon>Neoteleostei</taxon>
        <taxon>Acanthomorphata</taxon>
        <taxon>Eupercaria</taxon>
        <taxon>Sciaenidae</taxon>
        <taxon>Larimichthys</taxon>
    </lineage>
</organism>
<dbReference type="EMBL" id="CM011691">
    <property type="protein sequence ID" value="TMS07206.1"/>
    <property type="molecule type" value="Genomic_DNA"/>
</dbReference>
<name>A0ACD3QIW1_LARCR</name>
<gene>
    <name evidence="1" type="ORF">E3U43_011299</name>
</gene>
<proteinExistence type="predicted"/>
<dbReference type="Proteomes" id="UP000793456">
    <property type="component" value="Chromosome XVIII"/>
</dbReference>
<accession>A0ACD3QIW1</accession>
<keyword evidence="2" id="KW-1185">Reference proteome</keyword>
<reference evidence="1" key="1">
    <citation type="submission" date="2018-11" db="EMBL/GenBank/DDBJ databases">
        <title>The sequence and de novo assembly of Larimichthys crocea genome using PacBio and Hi-C technologies.</title>
        <authorList>
            <person name="Xu P."/>
            <person name="Chen B."/>
            <person name="Zhou Z."/>
            <person name="Ke Q."/>
            <person name="Wu Y."/>
            <person name="Bai H."/>
            <person name="Pu F."/>
        </authorList>
    </citation>
    <scope>NUCLEOTIDE SEQUENCE</scope>
    <source>
        <tissue evidence="1">Muscle</tissue>
    </source>
</reference>
<sequence length="212" mass="24266">MYQGEEARLRSGSLAVARERKHLALFINNQDDVKRYHRYCNHSGGQAKVERGRPRRSEEEDDNSPHRREQQQHLEIKAIVIQRAWRASTSRRGSWQGQDKNHPGDHLGETVPSESLQDPVMTTNISPCDVNACIYMRASVRADFVAWILVIRSECDPLGCFGEFLFRHKPVIRAEVSRIKMKSFSAVPVIIKKLILPLGCSITNEMISVMDR</sequence>
<evidence type="ECO:0000313" key="1">
    <source>
        <dbReference type="EMBL" id="TMS07206.1"/>
    </source>
</evidence>
<protein>
    <submittedName>
        <fullName evidence="1">Uncharacterized protein</fullName>
    </submittedName>
</protein>
<comment type="caution">
    <text evidence="1">The sequence shown here is derived from an EMBL/GenBank/DDBJ whole genome shotgun (WGS) entry which is preliminary data.</text>
</comment>